<name>A0A9P8A6G2_MORAP</name>
<evidence type="ECO:0000313" key="3">
    <source>
        <dbReference type="Proteomes" id="UP000717515"/>
    </source>
</evidence>
<gene>
    <name evidence="2" type="ORF">KVV02_006299</name>
</gene>
<feature type="compositionally biased region" description="Basic residues" evidence="1">
    <location>
        <begin position="292"/>
        <end position="302"/>
    </location>
</feature>
<feature type="compositionally biased region" description="Basic and acidic residues" evidence="1">
    <location>
        <begin position="646"/>
        <end position="665"/>
    </location>
</feature>
<organism evidence="2 3">
    <name type="scientific">Mortierella alpina</name>
    <name type="common">Oleaginous fungus</name>
    <name type="synonym">Mortierella renispora</name>
    <dbReference type="NCBI Taxonomy" id="64518"/>
    <lineage>
        <taxon>Eukaryota</taxon>
        <taxon>Fungi</taxon>
        <taxon>Fungi incertae sedis</taxon>
        <taxon>Mucoromycota</taxon>
        <taxon>Mortierellomycotina</taxon>
        <taxon>Mortierellomycetes</taxon>
        <taxon>Mortierellales</taxon>
        <taxon>Mortierellaceae</taxon>
        <taxon>Mortierella</taxon>
    </lineage>
</organism>
<dbReference type="Gene3D" id="2.60.40.1210">
    <property type="entry name" value="Cellobiose dehydrogenase, cytochrome domain"/>
    <property type="match status" value="1"/>
</dbReference>
<feature type="non-terminal residue" evidence="2">
    <location>
        <position position="1"/>
    </location>
</feature>
<feature type="region of interest" description="Disordered" evidence="1">
    <location>
        <begin position="198"/>
        <end position="317"/>
    </location>
</feature>
<evidence type="ECO:0000313" key="2">
    <source>
        <dbReference type="EMBL" id="KAG9323276.1"/>
    </source>
</evidence>
<feature type="compositionally biased region" description="Polar residues" evidence="1">
    <location>
        <begin position="202"/>
        <end position="212"/>
    </location>
</feature>
<feature type="region of interest" description="Disordered" evidence="1">
    <location>
        <begin position="646"/>
        <end position="689"/>
    </location>
</feature>
<comment type="caution">
    <text evidence="2">The sequence shown here is derived from an EMBL/GenBank/DDBJ whole genome shotgun (WGS) entry which is preliminary data.</text>
</comment>
<protein>
    <recommendedName>
        <fullName evidence="4">DOMON domain-containing protein</fullName>
    </recommendedName>
</protein>
<dbReference type="Proteomes" id="UP000717515">
    <property type="component" value="Unassembled WGS sequence"/>
</dbReference>
<evidence type="ECO:0000256" key="1">
    <source>
        <dbReference type="SAM" id="MobiDB-lite"/>
    </source>
</evidence>
<feature type="compositionally biased region" description="Basic and acidic residues" evidence="1">
    <location>
        <begin position="268"/>
        <end position="289"/>
    </location>
</feature>
<dbReference type="EMBL" id="JAIFTL010000108">
    <property type="protein sequence ID" value="KAG9323276.1"/>
    <property type="molecule type" value="Genomic_DNA"/>
</dbReference>
<sequence>AHPLPFRLCCTKNHFIVMTRISRAAHAGMSNNKSFVNTILFLGIVAGLCAVTQATTRLPESTESEIHPTSHVSVPKTGLGIDSTSIKDTDFDVVSAAPLTDMRPMVAIPVINGVAHTIHFDAQSDQRAVDGEVLYELDHPMPPPGSSKSGDIATLSEHDVKVKKSIDQEKEAAALLNEYMANANAQIVSHKEKWYPMDPESVESTTPKTTALETAKDSPNAIGSVSSTAADGHEGEMKAAGTNKWNKNHDHRDLEQDVLNPQPFSKPSNEDSQHEDGKESTSKLGDQTHSRVLTHHHHHHNMPQHDAPLAPQSHEQRQTEFIVEQGHKIANEPSLKDVIVIDKNPDILETAEHQEAGHSTPSDSLLSMPAHQRILAEVSDSQQEEHVSVLKDSGAGKTSIDSTPAPLTIPEALRTRGLVPSVLGAHHCTPQFCVNVSVTDDGEFATFHIERDMAHTGWIALGIGYAMTMADLIILWPTHTPNRGAVLSRRTSHAYIEPHLAGYGPVLSDRPSEISLYPPDEYILHNHHPLSVDIHGHPLISSSSTHQKKTPATLFPEDPDGSKKFIVQFTRPVKTVNQAYKLTPGLEQDFCWAYSPKPVSPDSVQDPGAHITQHQSVGSFAMDVAANQPGLKDLIQRLKVEDEQEAAAERERRKKEIEESNRKLANEQQQQGIGAAGAGDKPGEGGSKAQLSEAKVQWITSGWQSSLTLQACSCLVAIAFMFFFR</sequence>
<proteinExistence type="predicted"/>
<dbReference type="SUPFAM" id="SSF49344">
    <property type="entry name" value="CBD9-like"/>
    <property type="match status" value="1"/>
</dbReference>
<evidence type="ECO:0008006" key="4">
    <source>
        <dbReference type="Google" id="ProtNLM"/>
    </source>
</evidence>
<dbReference type="AlphaFoldDB" id="A0A9P8A6G2"/>
<reference evidence="2" key="1">
    <citation type="submission" date="2021-07" db="EMBL/GenBank/DDBJ databases">
        <title>Draft genome of Mortierella alpina, strain LL118, isolated from an aspen leaf litter sample.</title>
        <authorList>
            <person name="Yang S."/>
            <person name="Vinatzer B.A."/>
        </authorList>
    </citation>
    <scope>NUCLEOTIDE SEQUENCE</scope>
    <source>
        <strain evidence="2">LL118</strain>
    </source>
</reference>
<accession>A0A9P8A6G2</accession>